<comment type="similarity">
    <text evidence="3 8">Belongs to the ATP25 family.</text>
</comment>
<dbReference type="InParanoid" id="A0A2P5ID06"/>
<reference evidence="9" key="1">
    <citation type="submission" date="2017-09" db="EMBL/GenBank/DDBJ databases">
        <title>Polyketide synthases of a Diaporthe helianthi virulent isolate.</title>
        <authorList>
            <person name="Baroncelli R."/>
        </authorList>
    </citation>
    <scope>NUCLEOTIDE SEQUENCE [LARGE SCALE GENOMIC DNA]</scope>
    <source>
        <strain evidence="9">7/96</strain>
    </source>
</reference>
<dbReference type="Proteomes" id="UP000094444">
    <property type="component" value="Unassembled WGS sequence"/>
</dbReference>
<gene>
    <name evidence="9" type="ORF">DHEL01_v201247</name>
</gene>
<comment type="function">
    <text evidence="1">Probable mitochondrial mRNA stabilization factor.</text>
</comment>
<organism evidence="9 10">
    <name type="scientific">Diaporthe helianthi</name>
    <dbReference type="NCBI Taxonomy" id="158607"/>
    <lineage>
        <taxon>Eukaryota</taxon>
        <taxon>Fungi</taxon>
        <taxon>Dikarya</taxon>
        <taxon>Ascomycota</taxon>
        <taxon>Pezizomycotina</taxon>
        <taxon>Sordariomycetes</taxon>
        <taxon>Sordariomycetidae</taxon>
        <taxon>Diaporthales</taxon>
        <taxon>Diaporthaceae</taxon>
        <taxon>Diaporthe</taxon>
    </lineage>
</organism>
<dbReference type="STRING" id="158607.A0A2P5ID06"/>
<proteinExistence type="inferred from homology"/>
<keyword evidence="4 8" id="KW-0999">Mitochondrion inner membrane</keyword>
<evidence type="ECO:0000313" key="10">
    <source>
        <dbReference type="Proteomes" id="UP000094444"/>
    </source>
</evidence>
<evidence type="ECO:0000256" key="7">
    <source>
        <dbReference type="ARBA" id="ARBA00023136"/>
    </source>
</evidence>
<sequence>MSLRPILRTSAAGSSACRAFTLGLSTSFSSLAFSAGARSPAHKSPALQHQHAVRASLATRARLFSRKAADEIETDIKAEIESSGKSFDAAINDESRTPQAEKPSHQEAEPWYLQEEPPRHPSLVQHSQPLPEVPENVPLILHDLVNYAAEDMGLDDLKLLDLRTLDPPAALGPNLIMLFGTARSERHLHVSGRHLLSWLRRKGIKAHADGILGPNEFKIKMLRKQRKAKLLGTAATPMGQDDGVTTRWICTNLGTISSGSQKAVEYETPTGFGIRQTGTTIVLQAFTESKRKELDLELLWSRILARRGEDNLIKDDLEYTEADAHPNELSLFTEGGSPKVFATPSQRRFFSTSPRQSHQVTDPPSSHSITNRVNFALDPAAFIASKVAELERLQTQFAAFSYEDALNALEQSNTGQPSAYLSAWNQAIQPLRPEHSWQFRLWLCVAGRQLGVQRFDLTHLREIVNEMELLGIVCHRGHFVEMLQVIYLEPAGSTVSLSDQSKLALDVLHVMYERGEPIMTTDIIVSLIESLARSETQGKQSSELQRILEKFLLQIDLPYMGEEAIMRLMNAYVAQGNWEQFWEVWCLPPRFQESRSRELYLHLWRTMASKSHQKRCQEAIRRCFHEMLNEDPPVRPVAEVKEALEACLKVAHPQAEEIARNLMIKDYKAKMLSMHEFVMIYRLLNPHWAAQQA</sequence>
<comment type="function">
    <text evidence="8">Mitochondrial mRNA stabilization factor.</text>
</comment>
<keyword evidence="7 8" id="KW-0472">Membrane</keyword>
<dbReference type="PANTHER" id="PTHR28087">
    <property type="entry name" value="ATPASE SYNTHESIS PROTEIN 25, MITOCHONDRIAL"/>
    <property type="match status" value="1"/>
</dbReference>
<evidence type="ECO:0000256" key="3">
    <source>
        <dbReference type="ARBA" id="ARBA00010787"/>
    </source>
</evidence>
<dbReference type="EMBL" id="MAVT02000055">
    <property type="protein sequence ID" value="POS80356.1"/>
    <property type="molecule type" value="Genomic_DNA"/>
</dbReference>
<comment type="subcellular location">
    <subcellularLocation>
        <location evidence="2 8">Mitochondrion inner membrane</location>
        <topology evidence="2 8">Peripheral membrane protein</topology>
        <orientation evidence="2 8">Matrix side</orientation>
    </subcellularLocation>
</comment>
<evidence type="ECO:0000256" key="2">
    <source>
        <dbReference type="ARBA" id="ARBA00004443"/>
    </source>
</evidence>
<dbReference type="AlphaFoldDB" id="A0A2P5ID06"/>
<dbReference type="GO" id="GO:0005743">
    <property type="term" value="C:mitochondrial inner membrane"/>
    <property type="evidence" value="ECO:0007669"/>
    <property type="project" value="UniProtKB-SubCell"/>
</dbReference>
<dbReference type="InterPro" id="IPR040152">
    <property type="entry name" value="Atp25"/>
</dbReference>
<evidence type="ECO:0000256" key="1">
    <source>
        <dbReference type="ARBA" id="ARBA00003470"/>
    </source>
</evidence>
<evidence type="ECO:0000256" key="4">
    <source>
        <dbReference type="ARBA" id="ARBA00022792"/>
    </source>
</evidence>
<evidence type="ECO:0000256" key="8">
    <source>
        <dbReference type="RuleBase" id="RU367062"/>
    </source>
</evidence>
<dbReference type="Gene3D" id="3.30.460.10">
    <property type="entry name" value="Beta Polymerase, domain 2"/>
    <property type="match status" value="1"/>
</dbReference>
<comment type="caution">
    <text evidence="9">The sequence shown here is derived from an EMBL/GenBank/DDBJ whole genome shotgun (WGS) entry which is preliminary data.</text>
</comment>
<evidence type="ECO:0000256" key="6">
    <source>
        <dbReference type="ARBA" id="ARBA00023128"/>
    </source>
</evidence>
<accession>A0A2P5ID06</accession>
<keyword evidence="6 8" id="KW-0496">Mitochondrion</keyword>
<keyword evidence="5 8" id="KW-0809">Transit peptide</keyword>
<dbReference type="InterPro" id="IPR043519">
    <property type="entry name" value="NT_sf"/>
</dbReference>
<dbReference type="PANTHER" id="PTHR28087:SF1">
    <property type="entry name" value="ATPASE SYNTHESIS PROTEIN 25, MITOCHONDRIAL"/>
    <property type="match status" value="1"/>
</dbReference>
<name>A0A2P5ID06_DIAHE</name>
<dbReference type="GO" id="GO:0048255">
    <property type="term" value="P:mRNA stabilization"/>
    <property type="evidence" value="ECO:0007669"/>
    <property type="project" value="TreeGrafter"/>
</dbReference>
<evidence type="ECO:0000256" key="5">
    <source>
        <dbReference type="ARBA" id="ARBA00022946"/>
    </source>
</evidence>
<dbReference type="OrthoDB" id="107372at2759"/>
<evidence type="ECO:0000313" key="9">
    <source>
        <dbReference type="EMBL" id="POS80356.1"/>
    </source>
</evidence>
<protein>
    <recommendedName>
        <fullName evidence="8">ATPase synthesis protein 25</fullName>
    </recommendedName>
</protein>
<keyword evidence="10" id="KW-1185">Reference proteome</keyword>
<dbReference type="GO" id="GO:0140053">
    <property type="term" value="P:mitochondrial gene expression"/>
    <property type="evidence" value="ECO:0007669"/>
    <property type="project" value="UniProtKB-UniRule"/>
</dbReference>